<proteinExistence type="predicted"/>
<feature type="transmembrane region" description="Helical" evidence="1">
    <location>
        <begin position="175"/>
        <end position="190"/>
    </location>
</feature>
<feature type="transmembrane region" description="Helical" evidence="1">
    <location>
        <begin position="130"/>
        <end position="147"/>
    </location>
</feature>
<protein>
    <recommendedName>
        <fullName evidence="4">Glycosyltransferase RgtA/B/C/D-like domain-containing protein</fullName>
    </recommendedName>
</protein>
<gene>
    <name evidence="2" type="ORF">ACFOOI_15140</name>
</gene>
<evidence type="ECO:0000313" key="2">
    <source>
        <dbReference type="EMBL" id="MFC3811994.1"/>
    </source>
</evidence>
<feature type="transmembrane region" description="Helical" evidence="1">
    <location>
        <begin position="345"/>
        <end position="364"/>
    </location>
</feature>
<keyword evidence="3" id="KW-1185">Reference proteome</keyword>
<evidence type="ECO:0008006" key="4">
    <source>
        <dbReference type="Google" id="ProtNLM"/>
    </source>
</evidence>
<feature type="transmembrane region" description="Helical" evidence="1">
    <location>
        <begin position="107"/>
        <end position="124"/>
    </location>
</feature>
<reference evidence="3" key="1">
    <citation type="journal article" date="2019" name="Int. J. Syst. Evol. Microbiol.">
        <title>The Global Catalogue of Microorganisms (GCM) 10K type strain sequencing project: providing services to taxonomists for standard genome sequencing and annotation.</title>
        <authorList>
            <consortium name="The Broad Institute Genomics Platform"/>
            <consortium name="The Broad Institute Genome Sequencing Center for Infectious Disease"/>
            <person name="Wu L."/>
            <person name="Ma J."/>
        </authorList>
    </citation>
    <scope>NUCLEOTIDE SEQUENCE [LARGE SCALE GENOMIC DNA]</scope>
    <source>
        <strain evidence="3">CECT 7956</strain>
    </source>
</reference>
<feature type="transmembrane region" description="Helical" evidence="1">
    <location>
        <begin position="152"/>
        <end position="169"/>
    </location>
</feature>
<feature type="transmembrane region" description="Helical" evidence="1">
    <location>
        <begin position="303"/>
        <end position="324"/>
    </location>
</feature>
<organism evidence="2 3">
    <name type="scientific">Lacihabitans lacunae</name>
    <dbReference type="NCBI Taxonomy" id="1028214"/>
    <lineage>
        <taxon>Bacteria</taxon>
        <taxon>Pseudomonadati</taxon>
        <taxon>Bacteroidota</taxon>
        <taxon>Cytophagia</taxon>
        <taxon>Cytophagales</taxon>
        <taxon>Leadbetterellaceae</taxon>
        <taxon>Lacihabitans</taxon>
    </lineage>
</organism>
<dbReference type="Proteomes" id="UP001595616">
    <property type="component" value="Unassembled WGS sequence"/>
</dbReference>
<sequence length="528" mass="61275">MIKLTFLKANKNPFTVALLLATIGVYFMYSYANYDLAPSQDDVLLKTALFLKLPNPSFENLLYPSLMRLTYYFSENNISLLFNFYFIISSIVFITFFYYLRFCKIGFVLSYFLAIGFLFSSFQISLSPRITLLNLIFGFIFLSIITLKSESYIKWAYIAVCLLLCNYVSVTEFLYFFLLAFGICCYKILSHKSLSTISKIKPIALILAIFGILAYLGGGTQNQSAFVFEFKYHFLDNWKYWTGEDYDFQDELREFDRIYGKSNSLYEFATVNPQLFFKHIKINLYNYLITVFKIVKSCFYNPFASILGLNTRYIFLLILAFFVVKLDAKASYNKLKAQLYFNKSNLGFVEMFSLPGFVIAIIVYPRNHFTLLDLPIYFLVVAILLQSIVLKSNKIENWIKGAIFLIFIGGIATQKPTIAPGSNLESYLYIKNASKKKHIEVLSNDIFGYYFFEGNCTLHGFDGNKEDLTEALNTKKYDILYLTALDLEIPRIREFLKNKNAPQGYVKITKFESVRRNVFVKKESLHLF</sequence>
<feature type="transmembrane region" description="Helical" evidence="1">
    <location>
        <begin position="78"/>
        <end position="100"/>
    </location>
</feature>
<dbReference type="EMBL" id="JBHRYQ010000001">
    <property type="protein sequence ID" value="MFC3811994.1"/>
    <property type="molecule type" value="Genomic_DNA"/>
</dbReference>
<keyword evidence="1" id="KW-0812">Transmembrane</keyword>
<feature type="transmembrane region" description="Helical" evidence="1">
    <location>
        <begin position="202"/>
        <end position="218"/>
    </location>
</feature>
<name>A0ABV7YXV7_9BACT</name>
<comment type="caution">
    <text evidence="2">The sequence shown here is derived from an EMBL/GenBank/DDBJ whole genome shotgun (WGS) entry which is preliminary data.</text>
</comment>
<evidence type="ECO:0000313" key="3">
    <source>
        <dbReference type="Proteomes" id="UP001595616"/>
    </source>
</evidence>
<keyword evidence="1" id="KW-1133">Transmembrane helix</keyword>
<accession>A0ABV7YXV7</accession>
<evidence type="ECO:0000256" key="1">
    <source>
        <dbReference type="SAM" id="Phobius"/>
    </source>
</evidence>
<feature type="transmembrane region" description="Helical" evidence="1">
    <location>
        <begin position="370"/>
        <end position="390"/>
    </location>
</feature>
<keyword evidence="1" id="KW-0472">Membrane</keyword>
<feature type="transmembrane region" description="Helical" evidence="1">
    <location>
        <begin position="12"/>
        <end position="32"/>
    </location>
</feature>
<dbReference type="RefSeq" id="WP_379838852.1">
    <property type="nucleotide sequence ID" value="NZ_JBHRYQ010000001.1"/>
</dbReference>